<dbReference type="EMBL" id="JAAGWQ010000262">
    <property type="protein sequence ID" value="KAF5657947.1"/>
    <property type="molecule type" value="Genomic_DNA"/>
</dbReference>
<proteinExistence type="predicted"/>
<accession>A0A8H5WD07</accession>
<dbReference type="OrthoDB" id="1689567at2759"/>
<evidence type="ECO:0000313" key="1">
    <source>
        <dbReference type="EMBL" id="KAF5657947.1"/>
    </source>
</evidence>
<gene>
    <name evidence="1" type="ORF">FHETE_10140</name>
</gene>
<dbReference type="Proteomes" id="UP000567885">
    <property type="component" value="Unassembled WGS sequence"/>
</dbReference>
<name>A0A8H5WD07_FUSHE</name>
<comment type="caution">
    <text evidence="1">The sequence shown here is derived from an EMBL/GenBank/DDBJ whole genome shotgun (WGS) entry which is preliminary data.</text>
</comment>
<dbReference type="AlphaFoldDB" id="A0A8H5WD07"/>
<evidence type="ECO:0000313" key="2">
    <source>
        <dbReference type="Proteomes" id="UP000567885"/>
    </source>
</evidence>
<sequence>MMNPKRGDVTVNDLRSQGLFREACHIQSRQGQDYAGNSGQCISTSNITDHYRAVPLIDGHRVLYTDPRTGTLSLGSKAPTGSPNRLICQAHLRPPTDISSSLPVLYTAASDRMNGVCVAATFSVIGGDDALGEHADAMSSDVDPLLTSDMDRQTVVIFTIPHDLLAVTSGSLCRQHCLEATQYKNESEQMHVIDGRPKGSCSNIDFPDGPSAERATHPIEIRGQAVAICRNLVELALNSGPDMVLWAFGAQGWTRAWALRAGCKDELHRTVVQADGTLRHVDSKGDYIMTELDQTVPELDVTFELLANLEMVLQRSTDPAAQVLPATEQYYGFSTSIPGEDNKRTVSLEFIDGLRGITRVSVELD</sequence>
<reference evidence="1 2" key="1">
    <citation type="submission" date="2020-05" db="EMBL/GenBank/DDBJ databases">
        <title>Identification and distribution of gene clusters putatively required for synthesis of sphingolipid metabolism inhibitors in phylogenetically diverse species of the filamentous fungus Fusarium.</title>
        <authorList>
            <person name="Kim H.-S."/>
            <person name="Busman M."/>
            <person name="Brown D.W."/>
            <person name="Divon H."/>
            <person name="Uhlig S."/>
            <person name="Proctor R.H."/>
        </authorList>
    </citation>
    <scope>NUCLEOTIDE SEQUENCE [LARGE SCALE GENOMIC DNA]</scope>
    <source>
        <strain evidence="1 2">NRRL 20693</strain>
    </source>
</reference>
<organism evidence="1 2">
    <name type="scientific">Fusarium heterosporum</name>
    <dbReference type="NCBI Taxonomy" id="42747"/>
    <lineage>
        <taxon>Eukaryota</taxon>
        <taxon>Fungi</taxon>
        <taxon>Dikarya</taxon>
        <taxon>Ascomycota</taxon>
        <taxon>Pezizomycotina</taxon>
        <taxon>Sordariomycetes</taxon>
        <taxon>Hypocreomycetidae</taxon>
        <taxon>Hypocreales</taxon>
        <taxon>Nectriaceae</taxon>
        <taxon>Fusarium</taxon>
        <taxon>Fusarium heterosporum species complex</taxon>
    </lineage>
</organism>
<protein>
    <submittedName>
        <fullName evidence="1">Calcium permeable stress-gated cation channel 1</fullName>
    </submittedName>
</protein>
<keyword evidence="2" id="KW-1185">Reference proteome</keyword>